<keyword evidence="2" id="KW-1185">Reference proteome</keyword>
<gene>
    <name evidence="1" type="ORF">JOF35_000831</name>
</gene>
<sequence length="93" mass="10331">MVVDPGALFVCHRFLKGDDHTGPTSLDQVRGGAVRLPLGRGQHDASAVVSPPAVEVAYELKEVVYIDVGRFHRQYEVPIMEGYLSVRELISRR</sequence>
<accession>A0ABT9KJI6</accession>
<evidence type="ECO:0000313" key="2">
    <source>
        <dbReference type="Proteomes" id="UP001234880"/>
    </source>
</evidence>
<proteinExistence type="predicted"/>
<protein>
    <submittedName>
        <fullName evidence="1">Uncharacterized protein</fullName>
    </submittedName>
</protein>
<dbReference type="RefSeq" id="WP_143712479.1">
    <property type="nucleotide sequence ID" value="NZ_JAURUE010000001.1"/>
</dbReference>
<reference evidence="1 2" key="1">
    <citation type="submission" date="2023-07" db="EMBL/GenBank/DDBJ databases">
        <title>Sequencing the genomes of 1000 actinobacteria strains.</title>
        <authorList>
            <person name="Klenk H.-P."/>
        </authorList>
    </citation>
    <scope>NUCLEOTIDE SEQUENCE [LARGE SCALE GENOMIC DNA]</scope>
    <source>
        <strain evidence="1 2">DSM 41600</strain>
    </source>
</reference>
<dbReference type="EMBL" id="JAURUE010000001">
    <property type="protein sequence ID" value="MDP9608554.1"/>
    <property type="molecule type" value="Genomic_DNA"/>
</dbReference>
<dbReference type="Proteomes" id="UP001234880">
    <property type="component" value="Unassembled WGS sequence"/>
</dbReference>
<organism evidence="1 2">
    <name type="scientific">Streptomyces demainii</name>
    <dbReference type="NCBI Taxonomy" id="588122"/>
    <lineage>
        <taxon>Bacteria</taxon>
        <taxon>Bacillati</taxon>
        <taxon>Actinomycetota</taxon>
        <taxon>Actinomycetes</taxon>
        <taxon>Kitasatosporales</taxon>
        <taxon>Streptomycetaceae</taxon>
        <taxon>Streptomyces</taxon>
    </lineage>
</organism>
<comment type="caution">
    <text evidence="1">The sequence shown here is derived from an EMBL/GenBank/DDBJ whole genome shotgun (WGS) entry which is preliminary data.</text>
</comment>
<name>A0ABT9KJI6_9ACTN</name>
<evidence type="ECO:0000313" key="1">
    <source>
        <dbReference type="EMBL" id="MDP9608554.1"/>
    </source>
</evidence>